<reference evidence="2" key="1">
    <citation type="submission" date="2021-04" db="EMBL/GenBank/DDBJ databases">
        <title>Phylogenetic analysis of Acidobacteriaceae.</title>
        <authorList>
            <person name="Qiu L."/>
            <person name="Zhang Q."/>
        </authorList>
    </citation>
    <scope>NUCLEOTIDE SEQUENCE</scope>
    <source>
        <strain evidence="2">DSM 25168</strain>
    </source>
</reference>
<name>A0A9J7BMC9_9BACT</name>
<dbReference type="EMBL" id="CP093313">
    <property type="protein sequence ID" value="UWZ82914.1"/>
    <property type="molecule type" value="Genomic_DNA"/>
</dbReference>
<feature type="region of interest" description="Disordered" evidence="1">
    <location>
        <begin position="99"/>
        <end position="233"/>
    </location>
</feature>
<evidence type="ECO:0000313" key="2">
    <source>
        <dbReference type="EMBL" id="UWZ82914.1"/>
    </source>
</evidence>
<protein>
    <submittedName>
        <fullName evidence="2">Uncharacterized protein</fullName>
    </submittedName>
</protein>
<dbReference type="KEGG" id="orp:MOP44_20375"/>
<organism evidence="2 3">
    <name type="scientific">Occallatibacter riparius</name>
    <dbReference type="NCBI Taxonomy" id="1002689"/>
    <lineage>
        <taxon>Bacteria</taxon>
        <taxon>Pseudomonadati</taxon>
        <taxon>Acidobacteriota</taxon>
        <taxon>Terriglobia</taxon>
        <taxon>Terriglobales</taxon>
        <taxon>Acidobacteriaceae</taxon>
        <taxon>Occallatibacter</taxon>
    </lineage>
</organism>
<keyword evidence="3" id="KW-1185">Reference proteome</keyword>
<accession>A0A9J7BMC9</accession>
<evidence type="ECO:0000256" key="1">
    <source>
        <dbReference type="SAM" id="MobiDB-lite"/>
    </source>
</evidence>
<dbReference type="RefSeq" id="WP_260792247.1">
    <property type="nucleotide sequence ID" value="NZ_CP093313.1"/>
</dbReference>
<sequence>MPVADEITINSAVQRCVNAWREALTRKNCKDPIDPGVWERDYAGKAYRKALPWLSTPDNVDAFIACVAQGLAIGAIDPSHATKLLYAAQVAITSRRARLHAEKEARAQTKVGAPGPSPLGTGEGSHPTTPSPLGKKVGEAAAAAPQVPEGAPPLGTPSSSPRVGDHEPKPAPNGAEAPQAPPTPSQMTSSWINHLGPEIPGNHGPRSVTSAPPPPLPLGTERAAGAVGRTAGA</sequence>
<feature type="compositionally biased region" description="Low complexity" evidence="1">
    <location>
        <begin position="219"/>
        <end position="233"/>
    </location>
</feature>
<proteinExistence type="predicted"/>
<feature type="compositionally biased region" description="Low complexity" evidence="1">
    <location>
        <begin position="139"/>
        <end position="149"/>
    </location>
</feature>
<dbReference type="Proteomes" id="UP001059380">
    <property type="component" value="Chromosome"/>
</dbReference>
<evidence type="ECO:0000313" key="3">
    <source>
        <dbReference type="Proteomes" id="UP001059380"/>
    </source>
</evidence>
<gene>
    <name evidence="2" type="ORF">MOP44_20375</name>
</gene>
<dbReference type="AlphaFoldDB" id="A0A9J7BMC9"/>